<dbReference type="SUPFAM" id="SSF46785">
    <property type="entry name" value="Winged helix' DNA-binding domain"/>
    <property type="match status" value="1"/>
</dbReference>
<dbReference type="AlphaFoldDB" id="A0ABD5YFV7"/>
<comment type="caution">
    <text evidence="2">The sequence shown here is derived from an EMBL/GenBank/DDBJ whole genome shotgun (WGS) entry which is preliminary data.</text>
</comment>
<feature type="region of interest" description="Disordered" evidence="1">
    <location>
        <begin position="338"/>
        <end position="362"/>
    </location>
</feature>
<gene>
    <name evidence="2" type="ORF">ACFQMK_15485</name>
</gene>
<evidence type="ECO:0000313" key="2">
    <source>
        <dbReference type="EMBL" id="MFC7188249.1"/>
    </source>
</evidence>
<dbReference type="Proteomes" id="UP001596390">
    <property type="component" value="Unassembled WGS sequence"/>
</dbReference>
<organism evidence="2 3">
    <name type="scientific">Halorubrum yunnanense</name>
    <dbReference type="NCBI Taxonomy" id="1526162"/>
    <lineage>
        <taxon>Archaea</taxon>
        <taxon>Methanobacteriati</taxon>
        <taxon>Methanobacteriota</taxon>
        <taxon>Stenosarchaea group</taxon>
        <taxon>Halobacteria</taxon>
        <taxon>Halobacteriales</taxon>
        <taxon>Haloferacaceae</taxon>
        <taxon>Halorubrum</taxon>
    </lineage>
</organism>
<proteinExistence type="predicted"/>
<dbReference type="EMBL" id="JBHSZZ010000083">
    <property type="protein sequence ID" value="MFC7188249.1"/>
    <property type="molecule type" value="Genomic_DNA"/>
</dbReference>
<evidence type="ECO:0000256" key="1">
    <source>
        <dbReference type="SAM" id="MobiDB-lite"/>
    </source>
</evidence>
<name>A0ABD5YFV7_9EURY</name>
<evidence type="ECO:0000313" key="3">
    <source>
        <dbReference type="Proteomes" id="UP001596390"/>
    </source>
</evidence>
<protein>
    <submittedName>
        <fullName evidence="2">ArsR family transcriptional regulator</fullName>
    </submittedName>
</protein>
<keyword evidence="3" id="KW-1185">Reference proteome</keyword>
<reference evidence="2 3" key="1">
    <citation type="journal article" date="2019" name="Int. J. Syst. Evol. Microbiol.">
        <title>The Global Catalogue of Microorganisms (GCM) 10K type strain sequencing project: providing services to taxonomists for standard genome sequencing and annotation.</title>
        <authorList>
            <consortium name="The Broad Institute Genomics Platform"/>
            <consortium name="The Broad Institute Genome Sequencing Center for Infectious Disease"/>
            <person name="Wu L."/>
            <person name="Ma J."/>
        </authorList>
    </citation>
    <scope>NUCLEOTIDE SEQUENCE [LARGE SCALE GENOMIC DNA]</scope>
    <source>
        <strain evidence="2 3">Q85</strain>
    </source>
</reference>
<sequence>MVQQYPAVSSGTVRLDKESRPGELWQRLVTVLEADIALAVRELVGGVADGAAWQTLESIIDDQLGTVDREALPDAESLNGSIVASTLLSLCKDVESEQHQQALELLESFGSSEFGPLGIGFPGELEDVRRVVKPLLAAAEHTPTLTVRIDESFREIGHAEQRRQMVQLLSWLGHGVDVRIVFESSIWMRRFAWSYDPEIDVDELDGNVPDVAAFDVSSQCDTGQRAHGTVDDHVAAACEALETDGEVVATLDRIGAEAGQTAGYETLYEAAPYDDPDQSRNNVAYHLRQLREHELVTDRIATSDGSKVAIRPAGVRFLEEIGRSGTLQKPLQNFVSRTGKSADNMESRPAHTREGGTGWSRDRFPALHTIQPLSRSTYQAAVAATPENGVATVDAAVSEWDDRAAPRRYMDWENDRLAVAAEVDNPMQWAVCTARSLGDGFVWDNLLTDERLDESSDFRRLLQEAPDILQNSACLGWIAEEDELVDDVDEFGDRIQAVLEEICEMTRDMTHGEYREYNSRTAFRTKILTESLGVIGVMTRLLDFAGVDILRIGRMPRFKNDFPDEKLSAIAKFVGINSAIASKYGMASVFRQLFEDRNEVLRWSLDVDVNAAEPFGELIGSWCLFADYGDRQEVFAEKLRSNVSPRDVRDDAPEIGVRVPVQTSTSRAQYRDLLGTALEEKNLLTTPEAVSVLHGLCRSPLAIANGVARALEPEAETRHIRSVELRRIIAALSPKQVLRDASSTPRKALVALAGAEEFLTQSALAERAGVSARSLRDHLPDLVDAGIVAMTDAGYRLQLSFAETDRDDGELPERYQDIYPQWVSDPTVSNDVHAAAGALRTARCHHGPHGPVPPKEIGFAGDVLLELTEPWPLLDEVLPALWAVTARACYREDAAVAGGALVERETEIMGRRPRQLSLQEATTGELVG</sequence>
<feature type="compositionally biased region" description="Basic and acidic residues" evidence="1">
    <location>
        <begin position="343"/>
        <end position="362"/>
    </location>
</feature>
<dbReference type="RefSeq" id="WP_267665689.1">
    <property type="nucleotide sequence ID" value="NZ_JAODIX010000083.1"/>
</dbReference>
<accession>A0ABD5YFV7</accession>
<dbReference type="InterPro" id="IPR036390">
    <property type="entry name" value="WH_DNA-bd_sf"/>
</dbReference>